<sequence>MQRLLLIALTALLVGLPISASQAVEDGLQGSAKALAGLAHHDGSPSLSSPNADTEDTGSVSLITLGAEPPARLSVSPSGSALACRQVTLPPARAPPYCL</sequence>
<reference evidence="3 4" key="1">
    <citation type="journal article" date="2021" name="Front. Microbiol.">
        <title>Aerobic Denitrification and Heterotrophic Sulfur Oxidation in the Genus Halomonas Revealed by Six Novel Species Characterizations and Genome-Based Analysis.</title>
        <authorList>
            <person name="Wang L."/>
            <person name="Shao Z."/>
        </authorList>
    </citation>
    <scope>NUCLEOTIDE SEQUENCE [LARGE SCALE GENOMIC DNA]</scope>
    <source>
        <strain evidence="3 4">MCCC 1A11036</strain>
    </source>
</reference>
<protein>
    <submittedName>
        <fullName evidence="3">Uncharacterized protein</fullName>
    </submittedName>
</protein>
<evidence type="ECO:0000256" key="2">
    <source>
        <dbReference type="SAM" id="SignalP"/>
    </source>
</evidence>
<comment type="caution">
    <text evidence="3">The sequence shown here is derived from an EMBL/GenBank/DDBJ whole genome shotgun (WGS) entry which is preliminary data.</text>
</comment>
<proteinExistence type="predicted"/>
<feature type="chain" id="PRO_5046623527" evidence="2">
    <location>
        <begin position="24"/>
        <end position="99"/>
    </location>
</feature>
<keyword evidence="4" id="KW-1185">Reference proteome</keyword>
<keyword evidence="2" id="KW-0732">Signal</keyword>
<evidence type="ECO:0000313" key="4">
    <source>
        <dbReference type="Proteomes" id="UP001320122"/>
    </source>
</evidence>
<name>A0ABS9AAF6_9GAMM</name>
<feature type="region of interest" description="Disordered" evidence="1">
    <location>
        <begin position="39"/>
        <end position="60"/>
    </location>
</feature>
<evidence type="ECO:0000256" key="1">
    <source>
        <dbReference type="SAM" id="MobiDB-lite"/>
    </source>
</evidence>
<feature type="signal peptide" evidence="2">
    <location>
        <begin position="1"/>
        <end position="23"/>
    </location>
</feature>
<accession>A0ABS9AAF6</accession>
<evidence type="ECO:0000313" key="3">
    <source>
        <dbReference type="EMBL" id="MCE8018877.1"/>
    </source>
</evidence>
<dbReference type="RefSeq" id="WP_234272267.1">
    <property type="nucleotide sequence ID" value="NZ_JABFTT010000002.1"/>
</dbReference>
<organism evidence="3 4">
    <name type="scientific">Billgrantia zhangzhouensis</name>
    <dbReference type="NCBI Taxonomy" id="2733481"/>
    <lineage>
        <taxon>Bacteria</taxon>
        <taxon>Pseudomonadati</taxon>
        <taxon>Pseudomonadota</taxon>
        <taxon>Gammaproteobacteria</taxon>
        <taxon>Oceanospirillales</taxon>
        <taxon>Halomonadaceae</taxon>
        <taxon>Billgrantia</taxon>
    </lineage>
</organism>
<dbReference type="Proteomes" id="UP001320122">
    <property type="component" value="Unassembled WGS sequence"/>
</dbReference>
<feature type="compositionally biased region" description="Polar residues" evidence="1">
    <location>
        <begin position="45"/>
        <end position="60"/>
    </location>
</feature>
<gene>
    <name evidence="3" type="ORF">HOP51_01915</name>
</gene>
<dbReference type="EMBL" id="JABFTT010000002">
    <property type="protein sequence ID" value="MCE8018877.1"/>
    <property type="molecule type" value="Genomic_DNA"/>
</dbReference>